<comment type="caution">
    <text evidence="1">The sequence shown here is derived from an EMBL/GenBank/DDBJ whole genome shotgun (WGS) entry which is preliminary data.</text>
</comment>
<reference evidence="1 2" key="1">
    <citation type="journal article" date="2016" name="Nat. Commun.">
        <title>Thousands of microbial genomes shed light on interconnected biogeochemical processes in an aquifer system.</title>
        <authorList>
            <person name="Anantharaman K."/>
            <person name="Brown C.T."/>
            <person name="Hug L.A."/>
            <person name="Sharon I."/>
            <person name="Castelle C.J."/>
            <person name="Probst A.J."/>
            <person name="Thomas B.C."/>
            <person name="Singh A."/>
            <person name="Wilkins M.J."/>
            <person name="Karaoz U."/>
            <person name="Brodie E.L."/>
            <person name="Williams K.H."/>
            <person name="Hubbard S.S."/>
            <person name="Banfield J.F."/>
        </authorList>
    </citation>
    <scope>NUCLEOTIDE SEQUENCE [LARGE SCALE GENOMIC DNA]</scope>
</reference>
<dbReference type="Proteomes" id="UP000177605">
    <property type="component" value="Unassembled WGS sequence"/>
</dbReference>
<gene>
    <name evidence="1" type="ORF">A2669_00635</name>
</gene>
<name>A0A1F8F289_9BACT</name>
<dbReference type="EMBL" id="MGJM01000002">
    <property type="protein sequence ID" value="OGN07254.1"/>
    <property type="molecule type" value="Genomic_DNA"/>
</dbReference>
<sequence>MAKNFYVKDAVVVSREEVQKKGGVVVLSLREYQKLLEQAVPTYQLHGKEAEELDVLVEEGMEEYRVGKTTKIKSLSDLD</sequence>
<protein>
    <submittedName>
        <fullName evidence="1">Uncharacterized protein</fullName>
    </submittedName>
</protein>
<dbReference type="AlphaFoldDB" id="A0A1F8F289"/>
<evidence type="ECO:0000313" key="2">
    <source>
        <dbReference type="Proteomes" id="UP000177605"/>
    </source>
</evidence>
<accession>A0A1F8F289</accession>
<organism evidence="1 2">
    <name type="scientific">Candidatus Yanofskybacteria bacterium RIFCSPHIGHO2_01_FULL_48_25b</name>
    <dbReference type="NCBI Taxonomy" id="1802672"/>
    <lineage>
        <taxon>Bacteria</taxon>
        <taxon>Candidatus Yanofskyibacteriota</taxon>
    </lineage>
</organism>
<proteinExistence type="predicted"/>
<evidence type="ECO:0000313" key="1">
    <source>
        <dbReference type="EMBL" id="OGN07254.1"/>
    </source>
</evidence>